<organism evidence="1">
    <name type="scientific">Anguilla anguilla</name>
    <name type="common">European freshwater eel</name>
    <name type="synonym">Muraena anguilla</name>
    <dbReference type="NCBI Taxonomy" id="7936"/>
    <lineage>
        <taxon>Eukaryota</taxon>
        <taxon>Metazoa</taxon>
        <taxon>Chordata</taxon>
        <taxon>Craniata</taxon>
        <taxon>Vertebrata</taxon>
        <taxon>Euteleostomi</taxon>
        <taxon>Actinopterygii</taxon>
        <taxon>Neopterygii</taxon>
        <taxon>Teleostei</taxon>
        <taxon>Anguilliformes</taxon>
        <taxon>Anguillidae</taxon>
        <taxon>Anguilla</taxon>
    </lineage>
</organism>
<reference evidence="1" key="1">
    <citation type="submission" date="2014-11" db="EMBL/GenBank/DDBJ databases">
        <authorList>
            <person name="Amaro Gonzalez C."/>
        </authorList>
    </citation>
    <scope>NUCLEOTIDE SEQUENCE</scope>
</reference>
<name>A0A0E9QZH7_ANGAN</name>
<proteinExistence type="predicted"/>
<dbReference type="EMBL" id="GBXM01086922">
    <property type="protein sequence ID" value="JAH21655.1"/>
    <property type="molecule type" value="Transcribed_RNA"/>
</dbReference>
<dbReference type="AlphaFoldDB" id="A0A0E9QZH7"/>
<evidence type="ECO:0000313" key="1">
    <source>
        <dbReference type="EMBL" id="JAH21655.1"/>
    </source>
</evidence>
<protein>
    <submittedName>
        <fullName evidence="1">Uncharacterized protein</fullName>
    </submittedName>
</protein>
<accession>A0A0E9QZH7</accession>
<reference evidence="1" key="2">
    <citation type="journal article" date="2015" name="Fish Shellfish Immunol.">
        <title>Early steps in the European eel (Anguilla anguilla)-Vibrio vulnificus interaction in the gills: Role of the RtxA13 toxin.</title>
        <authorList>
            <person name="Callol A."/>
            <person name="Pajuelo D."/>
            <person name="Ebbesson L."/>
            <person name="Teles M."/>
            <person name="MacKenzie S."/>
            <person name="Amaro C."/>
        </authorList>
    </citation>
    <scope>NUCLEOTIDE SEQUENCE</scope>
</reference>
<sequence>MHLPNTDAARDVTRHQEIW</sequence>